<evidence type="ECO:0000259" key="2">
    <source>
        <dbReference type="Pfam" id="PF22809"/>
    </source>
</evidence>
<feature type="domain" description="HEPN AbiJ-N-terminal" evidence="1">
    <location>
        <begin position="6"/>
        <end position="169"/>
    </location>
</feature>
<dbReference type="InterPro" id="IPR049503">
    <property type="entry name" value="AbiJ_NTD4"/>
</dbReference>
<keyword evidence="4" id="KW-1185">Reference proteome</keyword>
<evidence type="ECO:0000313" key="3">
    <source>
        <dbReference type="EMBL" id="EHQ27175.1"/>
    </source>
</evidence>
<dbReference type="Pfam" id="PF18863">
    <property type="entry name" value="AbiJ_NTD4"/>
    <property type="match status" value="1"/>
</dbReference>
<reference evidence="3" key="1">
    <citation type="submission" date="2011-09" db="EMBL/GenBank/DDBJ databases">
        <title>The permanent draft genome of Mucilaginibacter paludis DSM 18603.</title>
        <authorList>
            <consortium name="US DOE Joint Genome Institute (JGI-PGF)"/>
            <person name="Lucas S."/>
            <person name="Han J."/>
            <person name="Lapidus A."/>
            <person name="Bruce D."/>
            <person name="Goodwin L."/>
            <person name="Pitluck S."/>
            <person name="Peters L."/>
            <person name="Kyrpides N."/>
            <person name="Mavromatis K."/>
            <person name="Ivanova N."/>
            <person name="Mikhailova N."/>
            <person name="Held B."/>
            <person name="Detter J.C."/>
            <person name="Tapia R."/>
            <person name="Han C."/>
            <person name="Land M."/>
            <person name="Hauser L."/>
            <person name="Markowitz V."/>
            <person name="Cheng J.-F."/>
            <person name="Hugenholtz P."/>
            <person name="Woyke T."/>
            <person name="Wu D."/>
            <person name="Tindall B."/>
            <person name="Brambilla E."/>
            <person name="Klenk H.-P."/>
            <person name="Eisen J.A."/>
        </authorList>
    </citation>
    <scope>NUCLEOTIDE SEQUENCE [LARGE SCALE GENOMIC DNA]</scope>
    <source>
        <strain evidence="3">DSM 18603</strain>
    </source>
</reference>
<protein>
    <recommendedName>
        <fullName evidence="5">Abortive infection protein-like C-terminal domain-containing protein</fullName>
    </recommendedName>
</protein>
<dbReference type="Pfam" id="PF22809">
    <property type="entry name" value="DUF7014"/>
    <property type="match status" value="1"/>
</dbReference>
<sequence length="305" mass="34905">MAVFNLFSKRQKALTEEPSDILIYDKLPSPFRVQVVHIINDAFGTFVGYSIDPVEMLCKEIHDILCREYGLFDLNVSRGYQERIEEHILREKDINRVLDSIELCFRAVAKVITSDHNYQTSTTRKLEANEAIEELNQRFKEHAIGYQYEDGELIKVDSTYIHSEIVKPTLSLLHNSTFSGANEEYLKAHEHYRHGRNKECLAECLKTFESTMKIICKAKGWSYDEKDTSSTLIKVCLNNDLIPSYMQSQLTSLRSLLESGIPTIRNRIGGHGQGSIPITADDETTRYTLNLTGSNVIYLIELSKL</sequence>
<feature type="domain" description="DUF7014" evidence="2">
    <location>
        <begin position="176"/>
        <end position="301"/>
    </location>
</feature>
<evidence type="ECO:0000313" key="4">
    <source>
        <dbReference type="Proteomes" id="UP000002774"/>
    </source>
</evidence>
<dbReference type="AlphaFoldDB" id="H1YEE1"/>
<evidence type="ECO:0008006" key="5">
    <source>
        <dbReference type="Google" id="ProtNLM"/>
    </source>
</evidence>
<dbReference type="RefSeq" id="WP_008507511.1">
    <property type="nucleotide sequence ID" value="NZ_CM001403.1"/>
</dbReference>
<dbReference type="Proteomes" id="UP000002774">
    <property type="component" value="Chromosome"/>
</dbReference>
<dbReference type="OrthoDB" id="8113776at2"/>
<organism evidence="3 4">
    <name type="scientific">Mucilaginibacter paludis DSM 18603</name>
    <dbReference type="NCBI Taxonomy" id="714943"/>
    <lineage>
        <taxon>Bacteria</taxon>
        <taxon>Pseudomonadati</taxon>
        <taxon>Bacteroidota</taxon>
        <taxon>Sphingobacteriia</taxon>
        <taxon>Sphingobacteriales</taxon>
        <taxon>Sphingobacteriaceae</taxon>
        <taxon>Mucilaginibacter</taxon>
    </lineage>
</organism>
<name>H1YEE1_9SPHI</name>
<accession>H1YEE1</accession>
<evidence type="ECO:0000259" key="1">
    <source>
        <dbReference type="Pfam" id="PF18863"/>
    </source>
</evidence>
<dbReference type="EMBL" id="CM001403">
    <property type="protein sequence ID" value="EHQ27175.1"/>
    <property type="molecule type" value="Genomic_DNA"/>
</dbReference>
<dbReference type="InterPro" id="IPR054280">
    <property type="entry name" value="DUF7014"/>
</dbReference>
<dbReference type="eggNOG" id="ENOG502Z7N9">
    <property type="taxonomic scope" value="Bacteria"/>
</dbReference>
<dbReference type="NCBIfam" id="NF046078">
    <property type="entry name" value="STM4504_CBY0614"/>
    <property type="match status" value="1"/>
</dbReference>
<proteinExistence type="predicted"/>
<gene>
    <name evidence="3" type="ORF">Mucpa_3071</name>
</gene>
<dbReference type="HOGENOM" id="CLU_060950_0_0_10"/>